<dbReference type="PaxDb" id="3218-PP1S125_56V6.1"/>
<dbReference type="PANTHER" id="PTHR23120">
    <property type="entry name" value="MAESTRO-RELATED HEAT DOMAIN-CONTAINING"/>
    <property type="match status" value="1"/>
</dbReference>
<evidence type="ECO:0000313" key="5">
    <source>
        <dbReference type="EMBL" id="PNR60268.1"/>
    </source>
</evidence>
<dbReference type="EnsemblPlants" id="Pp3c2_21970V3.2">
    <property type="protein sequence ID" value="Pp3c2_21970V3.2"/>
    <property type="gene ID" value="Pp3c2_21970"/>
</dbReference>
<dbReference type="InterPro" id="IPR016024">
    <property type="entry name" value="ARM-type_fold"/>
</dbReference>
<organism evidence="5">
    <name type="scientific">Physcomitrium patens</name>
    <name type="common">Spreading-leaved earth moss</name>
    <name type="synonym">Physcomitrella patens</name>
    <dbReference type="NCBI Taxonomy" id="3218"/>
    <lineage>
        <taxon>Eukaryota</taxon>
        <taxon>Viridiplantae</taxon>
        <taxon>Streptophyta</taxon>
        <taxon>Embryophyta</taxon>
        <taxon>Bryophyta</taxon>
        <taxon>Bryophytina</taxon>
        <taxon>Bryopsida</taxon>
        <taxon>Funariidae</taxon>
        <taxon>Funariales</taxon>
        <taxon>Funariaceae</taxon>
        <taxon>Physcomitrium</taxon>
    </lineage>
</organism>
<proteinExistence type="predicted"/>
<dbReference type="EMBL" id="ABEU02000002">
    <property type="protein sequence ID" value="PNR60268.1"/>
    <property type="molecule type" value="Genomic_DNA"/>
</dbReference>
<sequence length="1712" mass="186754">MAMAIEGTSISPRTAVIRVLVGAVGDNSSTVQDAAAAALRQNARQNATTVLDCCAASLRGSKKRSVQLGNYRAGLLLIMAHTVREMRDEEVDAAFMRKVTKLAMADLSMNKEMNPDWLHSASSLLVALGSRFPDMMMDEIFNQLGGPSVPVVALVQTLSEFAKLHALQFAPRLKNVLSRVLPLLGSVKDSQRNIFAKAMTSWCEAVSQHQEASRTPTPLGSDLQALLHSAFELFLNSWVLSRDRKVRSATAEALGELVGLMSKPQLTLALPRLLPAILAVYKKEKEDPLPAAHSLHMVLNAVLLNYGSPLVDFQALLATLNVLLPVAYFSTSKGSGDELSSYLKSFNEVLHCFVIIGAVYPEEMYTFLLHRLKAREDPIRLGSCSVIKHLLTRLSEPWASRKVELVEVVGDLLQEKDLNTKKAVAELIVSMASHGVFTKDTGEPYVEFLVQQCAISDAEVERVQAEHAAIEKAMGMLLASPNKTEINVGAVSPSELRAVSEKSLLLLAGIVANVEVVLWPLLLKMLVVEKYTGAASTVCRCISELSRRKLARAESIYVDYTLHADIPRPEEVLARLLVLLQDPMARDQLGSRILTVLYHIGPLFPPAVVLLWEDEIPKLRTYITDADDMRGDALQQTIWEDMIIHLLSESLDVIRDQEWTISMGNAFTKHYDLYVGDNQHSALLHRCMGMLLQKVNNRSYVQQKITAMYKHADLADEVNRLGLAKGMGLVAASHLDTVLEKLRRVLESQNQTGIRRVIAYLFSQGNTTEVDDVCAALALMYGYAASYAPSAAIEARIETLVGTNMLSGFLNVRSPAAKQAVITAISLLGQAVLKAAANGAFFPLKKRDTMLDYTMALMADQGAGYVLSTSKSLDAGLLRTQELALNACTTLVSVEPKLTMTTRDRILQATLGFFTLPPETVDVTSSLLSSLTTLLCAILLTSGDDGKSRADQLQHLLKNLDQYVASPIDYQRQRASYTVLALLKQFRALCTTGSCPFNCAGNCMHLRSTAERIQSSSAAAPLLPPREGLKLGERIIAYLPRCSDVSSEVRKTATEILDLLFSTSLLLPRPVGAEGSEDRQASYAAVSALEDLIALTNWETSTEDTSVLKGILSSVGVLLTTQEVVAGLKGCVPAICDKVPQSAKGSIIAVTDLIVRRGAEIGEADVSRIIQALFTAASYLHEKINRQKVLAAMCCLAEHPQARVVFNEVLGAADKDASRTKQKGAWPVQEAYLALANHCNLSLPFLNYVVSIINDVPVFREDEADKADSESSQNLLPHTLNKLPAAATLALGCIFRSGNEVATKAVEQQYSAVLCALILRIGSCHGTASLDSQPLRDVIPTFQSFCECVGDEEMSQVLMRDGEHRLSGDRWTEAIEEIAACSAKSRPQQVSNICTIIWPALKRTRDFQRAAAAAALSDYIKHSEEDEVLLGQLVGVLCAHIGDDSPSVRRLCVKGLVQIPELGVAKYASQILSVIVALIEDAEEEVALEAVQGLGKILDFEAEVVPEAIVAPMLLNLCVRLRSLQGRQKENTRAAAFAALGSLTRYAVGVQLEAFMEQVHATLPRLVLHINDEAPSVCQACKDTLKRLAPLLHAQDIRALVNLQTYIQSEELEYDEFVREFAKHLVLQFGDRVDTYVTAAMQAFESPWPLIQANAVYFAGCMLSEISDSRPLAIYLPQVTGALVRMTASAPSAVVRAKSALALSLLLDEMKS</sequence>
<protein>
    <submittedName>
        <fullName evidence="5 6">Uncharacterized protein</fullName>
    </submittedName>
</protein>
<dbReference type="Gramene" id="Pp3c2_21970V3.2">
    <property type="protein sequence ID" value="Pp3c2_21970V3.2"/>
    <property type="gene ID" value="Pp3c2_21970"/>
</dbReference>
<dbReference type="InterPro" id="IPR056282">
    <property type="entry name" value="MROH2B-like_N_HEAT"/>
</dbReference>
<dbReference type="Pfam" id="PF23227">
    <property type="entry name" value="HEAT_MROH2B_C"/>
    <property type="match status" value="1"/>
</dbReference>
<gene>
    <name evidence="6" type="primary">LOC112279115</name>
    <name evidence="5" type="ORF">PHYPA_003061</name>
</gene>
<dbReference type="SUPFAM" id="SSF48371">
    <property type="entry name" value="ARM repeat"/>
    <property type="match status" value="3"/>
</dbReference>
<dbReference type="Proteomes" id="UP000006727">
    <property type="component" value="Chromosome 2"/>
</dbReference>
<dbReference type="PANTHER" id="PTHR23120:SF0">
    <property type="entry name" value="MAESTRO HEAT-LIKE REPEAT FAMILY MEMBER 1"/>
    <property type="match status" value="1"/>
</dbReference>
<dbReference type="Pfam" id="PF23221">
    <property type="entry name" value="HEAT_MROH2B_1st"/>
    <property type="match status" value="1"/>
</dbReference>
<evidence type="ECO:0000259" key="2">
    <source>
        <dbReference type="Pfam" id="PF23210"/>
    </source>
</evidence>
<feature type="domain" description="MROH2B-like N-terminal HEAT-repeats" evidence="3">
    <location>
        <begin position="39"/>
        <end position="257"/>
    </location>
</feature>
<evidence type="ECO:0000259" key="4">
    <source>
        <dbReference type="Pfam" id="PF23227"/>
    </source>
</evidence>
<evidence type="ECO:0000313" key="6">
    <source>
        <dbReference type="EnsemblPlants" id="Pp3c2_21970V3.1"/>
    </source>
</evidence>
<reference evidence="5 7" key="1">
    <citation type="journal article" date="2008" name="Science">
        <title>The Physcomitrella genome reveals evolutionary insights into the conquest of land by plants.</title>
        <authorList>
            <person name="Rensing S."/>
            <person name="Lang D."/>
            <person name="Zimmer A."/>
            <person name="Terry A."/>
            <person name="Salamov A."/>
            <person name="Shapiro H."/>
            <person name="Nishiyama T."/>
            <person name="Perroud P.-F."/>
            <person name="Lindquist E."/>
            <person name="Kamisugi Y."/>
            <person name="Tanahashi T."/>
            <person name="Sakakibara K."/>
            <person name="Fujita T."/>
            <person name="Oishi K."/>
            <person name="Shin-I T."/>
            <person name="Kuroki Y."/>
            <person name="Toyoda A."/>
            <person name="Suzuki Y."/>
            <person name="Hashimoto A."/>
            <person name="Yamaguchi K."/>
            <person name="Sugano A."/>
            <person name="Kohara Y."/>
            <person name="Fujiyama A."/>
            <person name="Anterola A."/>
            <person name="Aoki S."/>
            <person name="Ashton N."/>
            <person name="Barbazuk W.B."/>
            <person name="Barker E."/>
            <person name="Bennetzen J."/>
            <person name="Bezanilla M."/>
            <person name="Blankenship R."/>
            <person name="Cho S.H."/>
            <person name="Dutcher S."/>
            <person name="Estelle M."/>
            <person name="Fawcett J.A."/>
            <person name="Gundlach H."/>
            <person name="Hanada K."/>
            <person name="Heyl A."/>
            <person name="Hicks K.A."/>
            <person name="Hugh J."/>
            <person name="Lohr M."/>
            <person name="Mayer K."/>
            <person name="Melkozernov A."/>
            <person name="Murata T."/>
            <person name="Nelson D."/>
            <person name="Pils B."/>
            <person name="Prigge M."/>
            <person name="Reiss B."/>
            <person name="Renner T."/>
            <person name="Rombauts S."/>
            <person name="Rushton P."/>
            <person name="Sanderfoot A."/>
            <person name="Schween G."/>
            <person name="Shiu S.-H."/>
            <person name="Stueber K."/>
            <person name="Theodoulou F.L."/>
            <person name="Tu H."/>
            <person name="Van de Peer Y."/>
            <person name="Verrier P.J."/>
            <person name="Waters E."/>
            <person name="Wood A."/>
            <person name="Yang L."/>
            <person name="Cove D."/>
            <person name="Cuming A."/>
            <person name="Hasebe M."/>
            <person name="Lucas S."/>
            <person name="Mishler D.B."/>
            <person name="Reski R."/>
            <person name="Grigoriev I."/>
            <person name="Quatrano R.S."/>
            <person name="Boore J.L."/>
        </authorList>
    </citation>
    <scope>NUCLEOTIDE SEQUENCE [LARGE SCALE GENOMIC DNA]</scope>
    <source>
        <strain evidence="6 7">cv. Gransden 2004</strain>
    </source>
</reference>
<evidence type="ECO:0000313" key="7">
    <source>
        <dbReference type="Proteomes" id="UP000006727"/>
    </source>
</evidence>
<evidence type="ECO:0000256" key="1">
    <source>
        <dbReference type="ARBA" id="ARBA00022737"/>
    </source>
</evidence>
<feature type="domain" description="MROH2B-like HEAT-repeats" evidence="2">
    <location>
        <begin position="262"/>
        <end position="922"/>
    </location>
</feature>
<dbReference type="InterPro" id="IPR045206">
    <property type="entry name" value="Maestro_heat-like_prot"/>
</dbReference>
<reference evidence="5 7" key="2">
    <citation type="journal article" date="2018" name="Plant J.">
        <title>The Physcomitrella patens chromosome-scale assembly reveals moss genome structure and evolution.</title>
        <authorList>
            <person name="Lang D."/>
            <person name="Ullrich K.K."/>
            <person name="Murat F."/>
            <person name="Fuchs J."/>
            <person name="Jenkins J."/>
            <person name="Haas F.B."/>
            <person name="Piednoel M."/>
            <person name="Gundlach H."/>
            <person name="Van Bel M."/>
            <person name="Meyberg R."/>
            <person name="Vives C."/>
            <person name="Morata J."/>
            <person name="Symeonidi A."/>
            <person name="Hiss M."/>
            <person name="Muchero W."/>
            <person name="Kamisugi Y."/>
            <person name="Saleh O."/>
            <person name="Blanc G."/>
            <person name="Decker E.L."/>
            <person name="van Gessel N."/>
            <person name="Grimwood J."/>
            <person name="Hayes R.D."/>
            <person name="Graham S.W."/>
            <person name="Gunter L.E."/>
            <person name="McDaniel S.F."/>
            <person name="Hoernstein S.N.W."/>
            <person name="Larsson A."/>
            <person name="Li F.W."/>
            <person name="Perroud P.F."/>
            <person name="Phillips J."/>
            <person name="Ranjan P."/>
            <person name="Rokshar D.S."/>
            <person name="Rothfels C.J."/>
            <person name="Schneider L."/>
            <person name="Shu S."/>
            <person name="Stevenson D.W."/>
            <person name="Thummler F."/>
            <person name="Tillich M."/>
            <person name="Villarreal Aguilar J.C."/>
            <person name="Widiez T."/>
            <person name="Wong G.K."/>
            <person name="Wymore A."/>
            <person name="Zhang Y."/>
            <person name="Zimmer A.D."/>
            <person name="Quatrano R.S."/>
            <person name="Mayer K.F.X."/>
            <person name="Goodstein D."/>
            <person name="Casacuberta J.M."/>
            <person name="Vandepoele K."/>
            <person name="Reski R."/>
            <person name="Cuming A.C."/>
            <person name="Tuskan G.A."/>
            <person name="Maumus F."/>
            <person name="Salse J."/>
            <person name="Schmutz J."/>
            <person name="Rensing S.A."/>
        </authorList>
    </citation>
    <scope>NUCLEOTIDE SEQUENCE [LARGE SCALE GENOMIC DNA]</scope>
    <source>
        <strain evidence="6 7">cv. Gransden 2004</strain>
    </source>
</reference>
<accession>A0A2K1L2L2</accession>
<reference evidence="6" key="3">
    <citation type="submission" date="2020-12" db="UniProtKB">
        <authorList>
            <consortium name="EnsemblPlants"/>
        </authorList>
    </citation>
    <scope>IDENTIFICATION</scope>
</reference>
<dbReference type="InterPro" id="IPR055408">
    <property type="entry name" value="HEAT_MROH2B-like"/>
</dbReference>
<dbReference type="GO" id="GO:0005737">
    <property type="term" value="C:cytoplasm"/>
    <property type="evidence" value="ECO:0000318"/>
    <property type="project" value="GO_Central"/>
</dbReference>
<dbReference type="InterPro" id="IPR011989">
    <property type="entry name" value="ARM-like"/>
</dbReference>
<dbReference type="Gramene" id="Pp3c2_21970V3.1">
    <property type="protein sequence ID" value="Pp3c2_21970V3.1"/>
    <property type="gene ID" value="Pp3c2_21970"/>
</dbReference>
<dbReference type="GeneID" id="112279115"/>
<dbReference type="InterPro" id="IPR055406">
    <property type="entry name" value="HEAT_Maestro"/>
</dbReference>
<dbReference type="RefSeq" id="XP_024369014.1">
    <property type="nucleotide sequence ID" value="XM_024513246.2"/>
</dbReference>
<dbReference type="Gene3D" id="1.25.10.10">
    <property type="entry name" value="Leucine-rich Repeat Variant"/>
    <property type="match status" value="2"/>
</dbReference>
<dbReference type="FunCoup" id="A0A2K1L2L2">
    <property type="interactions" value="1848"/>
</dbReference>
<dbReference type="EnsemblPlants" id="Pp3c2_21970V3.1">
    <property type="protein sequence ID" value="Pp3c2_21970V3.1"/>
    <property type="gene ID" value="Pp3c2_21970"/>
</dbReference>
<feature type="domain" description="Maestro/Maestro-like HEAT-repeats" evidence="4">
    <location>
        <begin position="1434"/>
        <end position="1706"/>
    </location>
</feature>
<dbReference type="Pfam" id="PF23210">
    <property type="entry name" value="HEAT_Maestro_2"/>
    <property type="match status" value="1"/>
</dbReference>
<name>A0A2K1L2L2_PHYPA</name>
<keyword evidence="7" id="KW-1185">Reference proteome</keyword>
<keyword evidence="1" id="KW-0677">Repeat</keyword>
<dbReference type="STRING" id="3218.A0A2K1L2L2"/>
<evidence type="ECO:0000259" key="3">
    <source>
        <dbReference type="Pfam" id="PF23221"/>
    </source>
</evidence>